<dbReference type="EMBL" id="CP063311">
    <property type="protein sequence ID" value="QOV24145.1"/>
    <property type="molecule type" value="Genomic_DNA"/>
</dbReference>
<evidence type="ECO:0000256" key="7">
    <source>
        <dbReference type="RuleBase" id="RU003355"/>
    </source>
</evidence>
<dbReference type="SUPFAM" id="SSF52743">
    <property type="entry name" value="Subtilisin-like"/>
    <property type="match status" value="1"/>
</dbReference>
<dbReference type="PRINTS" id="PR00723">
    <property type="entry name" value="SUBTILISIN"/>
</dbReference>
<evidence type="ECO:0000256" key="2">
    <source>
        <dbReference type="ARBA" id="ARBA00022670"/>
    </source>
</evidence>
<dbReference type="PANTHER" id="PTHR43399">
    <property type="entry name" value="SUBTILISIN-RELATED"/>
    <property type="match status" value="1"/>
</dbReference>
<dbReference type="PROSITE" id="PS00137">
    <property type="entry name" value="SUBTILASE_HIS"/>
    <property type="match status" value="1"/>
</dbReference>
<dbReference type="PROSITE" id="PS00136">
    <property type="entry name" value="SUBTILASE_ASP"/>
    <property type="match status" value="1"/>
</dbReference>
<evidence type="ECO:0000256" key="8">
    <source>
        <dbReference type="SAM" id="MobiDB-lite"/>
    </source>
</evidence>
<dbReference type="InterPro" id="IPR000209">
    <property type="entry name" value="Peptidase_S8/S53_dom"/>
</dbReference>
<dbReference type="Proteomes" id="UP000593846">
    <property type="component" value="Chromosome"/>
</dbReference>
<dbReference type="Pfam" id="PF00082">
    <property type="entry name" value="Peptidase_S8"/>
    <property type="match status" value="1"/>
</dbReference>
<dbReference type="AlphaFoldDB" id="A0A7S6U3H0"/>
<gene>
    <name evidence="10" type="ORF">IM676_07825</name>
</gene>
<dbReference type="KEGG" id="aee:IM676_07825"/>
<dbReference type="PROSITE" id="PS00138">
    <property type="entry name" value="SUBTILASE_SER"/>
    <property type="match status" value="1"/>
</dbReference>
<name>A0A7S6U3H0_9CYAN</name>
<organism evidence="10 11">
    <name type="scientific">Anabaenopsis elenkinii CCIBt3563</name>
    <dbReference type="NCBI Taxonomy" id="2779889"/>
    <lineage>
        <taxon>Bacteria</taxon>
        <taxon>Bacillati</taxon>
        <taxon>Cyanobacteriota</taxon>
        <taxon>Cyanophyceae</taxon>
        <taxon>Nostocales</taxon>
        <taxon>Nodulariaceae</taxon>
        <taxon>Anabaenopsis</taxon>
    </lineage>
</organism>
<evidence type="ECO:0000259" key="9">
    <source>
        <dbReference type="Pfam" id="PF00082"/>
    </source>
</evidence>
<feature type="region of interest" description="Disordered" evidence="8">
    <location>
        <begin position="422"/>
        <end position="441"/>
    </location>
</feature>
<dbReference type="InterPro" id="IPR015500">
    <property type="entry name" value="Peptidase_S8_subtilisin-rel"/>
</dbReference>
<feature type="active site" description="Charge relay system" evidence="5 6">
    <location>
        <position position="120"/>
    </location>
</feature>
<feature type="compositionally biased region" description="Low complexity" evidence="8">
    <location>
        <begin position="422"/>
        <end position="434"/>
    </location>
</feature>
<evidence type="ECO:0000256" key="1">
    <source>
        <dbReference type="ARBA" id="ARBA00011073"/>
    </source>
</evidence>
<dbReference type="InterPro" id="IPR034204">
    <property type="entry name" value="PfSUB1-like_cat_dom"/>
</dbReference>
<dbReference type="PANTHER" id="PTHR43399:SF4">
    <property type="entry name" value="CELL WALL-ASSOCIATED PROTEASE"/>
    <property type="match status" value="1"/>
</dbReference>
<protein>
    <submittedName>
        <fullName evidence="10">S8 family serine peptidase</fullName>
    </submittedName>
</protein>
<dbReference type="GO" id="GO:0006508">
    <property type="term" value="P:proteolysis"/>
    <property type="evidence" value="ECO:0007669"/>
    <property type="project" value="UniProtKB-KW"/>
</dbReference>
<evidence type="ECO:0000313" key="10">
    <source>
        <dbReference type="EMBL" id="QOV24145.1"/>
    </source>
</evidence>
<dbReference type="CDD" id="cd07473">
    <property type="entry name" value="Peptidases_S8_Subtilisin_like"/>
    <property type="match status" value="1"/>
</dbReference>
<keyword evidence="4 6" id="KW-0720">Serine protease</keyword>
<reference evidence="11" key="1">
    <citation type="submission" date="2020-10" db="EMBL/GenBank/DDBJ databases">
        <title>Genome-based taxonomic classification of the species Anabaenopsis elenkinii.</title>
        <authorList>
            <person name="Delbaje E."/>
            <person name="Andreote A.P.D."/>
            <person name="Pellegrinetti T.A."/>
            <person name="Cruz R.B."/>
            <person name="Branco L.H.Z."/>
            <person name="Fiore M.F."/>
        </authorList>
    </citation>
    <scope>NUCLEOTIDE SEQUENCE [LARGE SCALE GENOMIC DNA]</scope>
    <source>
        <strain evidence="11">CCIBt3563</strain>
    </source>
</reference>
<evidence type="ECO:0000313" key="11">
    <source>
        <dbReference type="Proteomes" id="UP000593846"/>
    </source>
</evidence>
<dbReference type="RefSeq" id="WP_200989667.1">
    <property type="nucleotide sequence ID" value="NZ_CP063311.1"/>
</dbReference>
<sequence>MPIDDISQTLFPHHGLNSTPISSLDTFQIHNDYSLSLSGRSSFNPPGEINGASVQTTNYNFNSGYGLINAAAAVARATGQNTFADVPALGGNNWGADLVRAPAAWAQGYTGKGVVVAVLDTGVDYNHPDLKDNIWVNPSEIPGNGIDNDRNGYIDDTQGWNFADNSNNVIDLNGHGTHVAGTIAGGNNGFGVTGIAYDAKIMPVKVLNQQGSGSSNAVAEGIYYAVNNGARVINLSLGSNFPNSTLADAIEYASSRDAVVIMASGNNGYPLTGYPARYANNWGLAVGAVDSNNRLANFSNRAGLNSFPYVTAPGVGIYSSLPGNEYGTYSGTSMAAPHVSGVVALMLSANPNLTHGEIRQIIMETAGNSSTARPEANRWNITPVVSETIRGMVNNITSINEINRQSTLISNIVNLAIADSTNNNTPTSNPPTSSLISPGLQSINPGNPTQLRYYHSSIGGLSSTNDNIFNADDIDQNNLDFRKIGRVFNQLRRGIDIFRRLLPIIRR</sequence>
<feature type="active site" description="Charge relay system" evidence="5 6">
    <location>
        <position position="333"/>
    </location>
</feature>
<keyword evidence="2 6" id="KW-0645">Protease</keyword>
<evidence type="ECO:0000256" key="4">
    <source>
        <dbReference type="ARBA" id="ARBA00022825"/>
    </source>
</evidence>
<dbReference type="Gene3D" id="3.40.50.200">
    <property type="entry name" value="Peptidase S8/S53 domain"/>
    <property type="match status" value="1"/>
</dbReference>
<dbReference type="InterPro" id="IPR022398">
    <property type="entry name" value="Peptidase_S8_His-AS"/>
</dbReference>
<proteinExistence type="inferred from homology"/>
<comment type="similarity">
    <text evidence="1 6 7">Belongs to the peptidase S8 family.</text>
</comment>
<dbReference type="InterPro" id="IPR023827">
    <property type="entry name" value="Peptidase_S8_Asp-AS"/>
</dbReference>
<evidence type="ECO:0000256" key="6">
    <source>
        <dbReference type="PROSITE-ProRule" id="PRU01240"/>
    </source>
</evidence>
<dbReference type="InterPro" id="IPR051048">
    <property type="entry name" value="Peptidase_S8/S53_subtilisin"/>
</dbReference>
<keyword evidence="11" id="KW-1185">Reference proteome</keyword>
<evidence type="ECO:0000256" key="3">
    <source>
        <dbReference type="ARBA" id="ARBA00022801"/>
    </source>
</evidence>
<feature type="active site" description="Charge relay system" evidence="5 6">
    <location>
        <position position="175"/>
    </location>
</feature>
<dbReference type="PROSITE" id="PS51892">
    <property type="entry name" value="SUBTILASE"/>
    <property type="match status" value="1"/>
</dbReference>
<keyword evidence="3 6" id="KW-0378">Hydrolase</keyword>
<accession>A0A7S6U3H0</accession>
<dbReference type="GO" id="GO:0004252">
    <property type="term" value="F:serine-type endopeptidase activity"/>
    <property type="evidence" value="ECO:0007669"/>
    <property type="project" value="UniProtKB-UniRule"/>
</dbReference>
<dbReference type="InterPro" id="IPR036852">
    <property type="entry name" value="Peptidase_S8/S53_dom_sf"/>
</dbReference>
<evidence type="ECO:0000256" key="5">
    <source>
        <dbReference type="PIRSR" id="PIRSR615500-1"/>
    </source>
</evidence>
<dbReference type="InterPro" id="IPR023828">
    <property type="entry name" value="Peptidase_S8_Ser-AS"/>
</dbReference>
<feature type="domain" description="Peptidase S8/S53" evidence="9">
    <location>
        <begin position="111"/>
        <end position="369"/>
    </location>
</feature>